<keyword evidence="1" id="KW-0472">Membrane</keyword>
<feature type="transmembrane region" description="Helical" evidence="1">
    <location>
        <begin position="24"/>
        <end position="45"/>
    </location>
</feature>
<dbReference type="Proteomes" id="UP000228934">
    <property type="component" value="Unassembled WGS sequence"/>
</dbReference>
<accession>A0A2G9SI88</accession>
<organism evidence="2 3">
    <name type="scientific">Aquarana catesbeiana</name>
    <name type="common">American bullfrog</name>
    <name type="synonym">Rana catesbeiana</name>
    <dbReference type="NCBI Taxonomy" id="8400"/>
    <lineage>
        <taxon>Eukaryota</taxon>
        <taxon>Metazoa</taxon>
        <taxon>Chordata</taxon>
        <taxon>Craniata</taxon>
        <taxon>Vertebrata</taxon>
        <taxon>Euteleostomi</taxon>
        <taxon>Amphibia</taxon>
        <taxon>Batrachia</taxon>
        <taxon>Anura</taxon>
        <taxon>Neobatrachia</taxon>
        <taxon>Ranoidea</taxon>
        <taxon>Ranidae</taxon>
        <taxon>Aquarana</taxon>
    </lineage>
</organism>
<gene>
    <name evidence="2" type="ORF">AB205_0115920</name>
</gene>
<dbReference type="AlphaFoldDB" id="A0A2G9SI88"/>
<evidence type="ECO:0000313" key="2">
    <source>
        <dbReference type="EMBL" id="PIO39131.1"/>
    </source>
</evidence>
<protein>
    <submittedName>
        <fullName evidence="2">Uncharacterized protein</fullName>
    </submittedName>
</protein>
<dbReference type="EMBL" id="KV924579">
    <property type="protein sequence ID" value="PIO39131.1"/>
    <property type="molecule type" value="Genomic_DNA"/>
</dbReference>
<proteinExistence type="predicted"/>
<evidence type="ECO:0000256" key="1">
    <source>
        <dbReference type="SAM" id="Phobius"/>
    </source>
</evidence>
<evidence type="ECO:0000313" key="3">
    <source>
        <dbReference type="Proteomes" id="UP000228934"/>
    </source>
</evidence>
<keyword evidence="3" id="KW-1185">Reference proteome</keyword>
<keyword evidence="1" id="KW-0812">Transmembrane</keyword>
<sequence>MVISQRRLKWQLAVFSDGVTRQEVTFVLENITTTFFFLVTFRFFFMLNERRKVLSTKLFYLCWPAIVNL</sequence>
<name>A0A2G9SI88_AQUCT</name>
<dbReference type="OrthoDB" id="337038at2759"/>
<keyword evidence="1" id="KW-1133">Transmembrane helix</keyword>
<reference evidence="3" key="1">
    <citation type="journal article" date="2017" name="Nat. Commun.">
        <title>The North American bullfrog draft genome provides insight into hormonal regulation of long noncoding RNA.</title>
        <authorList>
            <person name="Hammond S.A."/>
            <person name="Warren R.L."/>
            <person name="Vandervalk B.P."/>
            <person name="Kucuk E."/>
            <person name="Khan H."/>
            <person name="Gibb E.A."/>
            <person name="Pandoh P."/>
            <person name="Kirk H."/>
            <person name="Zhao Y."/>
            <person name="Jones M."/>
            <person name="Mungall A.J."/>
            <person name="Coope R."/>
            <person name="Pleasance S."/>
            <person name="Moore R.A."/>
            <person name="Holt R.A."/>
            <person name="Round J.M."/>
            <person name="Ohora S."/>
            <person name="Walle B.V."/>
            <person name="Veldhoen N."/>
            <person name="Helbing C.C."/>
            <person name="Birol I."/>
        </authorList>
    </citation>
    <scope>NUCLEOTIDE SEQUENCE [LARGE SCALE GENOMIC DNA]</scope>
</reference>